<reference evidence="2" key="1">
    <citation type="submission" date="2023-10" db="EMBL/GenBank/DDBJ databases">
        <title>Genome assemblies of two species of porcelain crab, Petrolisthes cinctipes and Petrolisthes manimaculis (Anomura: Porcellanidae).</title>
        <authorList>
            <person name="Angst P."/>
        </authorList>
    </citation>
    <scope>NUCLEOTIDE SEQUENCE</scope>
    <source>
        <strain evidence="2">PB745_01</strain>
        <tissue evidence="2">Gill</tissue>
    </source>
</reference>
<feature type="compositionally biased region" description="Polar residues" evidence="1">
    <location>
        <begin position="7"/>
        <end position="25"/>
    </location>
</feature>
<comment type="caution">
    <text evidence="2">The sequence shown here is derived from an EMBL/GenBank/DDBJ whole genome shotgun (WGS) entry which is preliminary data.</text>
</comment>
<evidence type="ECO:0000313" key="2">
    <source>
        <dbReference type="EMBL" id="KAK3858390.1"/>
    </source>
</evidence>
<dbReference type="EMBL" id="JAWQEG010005325">
    <property type="protein sequence ID" value="KAK3858390.1"/>
    <property type="molecule type" value="Genomic_DNA"/>
</dbReference>
<accession>A0AAE1EPF4</accession>
<name>A0AAE1EPF4_PETCI</name>
<protein>
    <submittedName>
        <fullName evidence="2">Uncharacterized protein</fullName>
    </submittedName>
</protein>
<organism evidence="2 3">
    <name type="scientific">Petrolisthes cinctipes</name>
    <name type="common">Flat porcelain crab</name>
    <dbReference type="NCBI Taxonomy" id="88211"/>
    <lineage>
        <taxon>Eukaryota</taxon>
        <taxon>Metazoa</taxon>
        <taxon>Ecdysozoa</taxon>
        <taxon>Arthropoda</taxon>
        <taxon>Crustacea</taxon>
        <taxon>Multicrustacea</taxon>
        <taxon>Malacostraca</taxon>
        <taxon>Eumalacostraca</taxon>
        <taxon>Eucarida</taxon>
        <taxon>Decapoda</taxon>
        <taxon>Pleocyemata</taxon>
        <taxon>Anomura</taxon>
        <taxon>Galatheoidea</taxon>
        <taxon>Porcellanidae</taxon>
        <taxon>Petrolisthes</taxon>
    </lineage>
</organism>
<evidence type="ECO:0000313" key="3">
    <source>
        <dbReference type="Proteomes" id="UP001286313"/>
    </source>
</evidence>
<feature type="region of interest" description="Disordered" evidence="1">
    <location>
        <begin position="1"/>
        <end position="25"/>
    </location>
</feature>
<sequence length="104" mass="11173">MSRVNGHDSTTCSSVCTAPQRPSCSITSRRPRLRQFQRPVSIVSLQCPPYGARPLVIGHSSPLLSTFAGRISFVSGALEISVAGNRAPHNRRPYTLSSVHQGAS</sequence>
<evidence type="ECO:0000256" key="1">
    <source>
        <dbReference type="SAM" id="MobiDB-lite"/>
    </source>
</evidence>
<proteinExistence type="predicted"/>
<keyword evidence="3" id="KW-1185">Reference proteome</keyword>
<gene>
    <name evidence="2" type="ORF">Pcinc_035421</name>
</gene>
<dbReference type="AlphaFoldDB" id="A0AAE1EPF4"/>
<dbReference type="Proteomes" id="UP001286313">
    <property type="component" value="Unassembled WGS sequence"/>
</dbReference>